<organism evidence="1 2">
    <name type="scientific">Bdellovibrio bacteriovorus str. Tiberius</name>
    <dbReference type="NCBI Taxonomy" id="1069642"/>
    <lineage>
        <taxon>Bacteria</taxon>
        <taxon>Pseudomonadati</taxon>
        <taxon>Bdellovibrionota</taxon>
        <taxon>Bdellovibrionia</taxon>
        <taxon>Bdellovibrionales</taxon>
        <taxon>Pseudobdellovibrionaceae</taxon>
        <taxon>Bdellovibrio</taxon>
    </lineage>
</organism>
<reference evidence="1 2" key="1">
    <citation type="journal article" date="2012" name="BMC Genomics">
        <title>Genome analysis of a simultaneously predatory and prey-independent, novel Bdellovibrio bacteriovorus from the River Tiber, supports in silico predictions of both ancient and recent lateral gene transfer from diverse bacteria.</title>
        <authorList>
            <person name="Hobley L."/>
            <person name="Lerner T.R."/>
            <person name="Williams L.E."/>
            <person name="Lambert C."/>
            <person name="Till R."/>
            <person name="Milner D.S."/>
            <person name="Basford S.M."/>
            <person name="Capeness M.J."/>
            <person name="Fenton A.K."/>
            <person name="Atterbury R.J."/>
            <person name="Harris M.A."/>
            <person name="Sockett R.E."/>
        </authorList>
    </citation>
    <scope>NUCLEOTIDE SEQUENCE [LARGE SCALE GENOMIC DNA]</scope>
    <source>
        <strain evidence="1 2">Tiberius</strain>
    </source>
</reference>
<protein>
    <submittedName>
        <fullName evidence="1">Uncharacterized protein</fullName>
    </submittedName>
</protein>
<gene>
    <name evidence="1" type="ORF">Bdt_2873</name>
</gene>
<evidence type="ECO:0000313" key="2">
    <source>
        <dbReference type="Proteomes" id="UP000010074"/>
    </source>
</evidence>
<dbReference type="PATRIC" id="fig|1069642.3.peg.2842"/>
<dbReference type="HOGENOM" id="CLU_1264869_0_0_7"/>
<dbReference type="RefSeq" id="WP_015091980.1">
    <property type="nucleotide sequence ID" value="NC_019567.1"/>
</dbReference>
<accession>K7YY04</accession>
<sequence length="204" mass="23885">MKLKEDLKFIFKQGKKILIMSFFTLNVGIMIVDGLPDQSTLGERFIKAVRRYQAMVMLYQPWAMFAPNPMNTNAHIEADLIFEDGSTGVWKMPRPTIMQGPRKVLTGDRYRLFGQETLLPKENELVWFDVSRFITREVMEAETHGKNRVLKEVVFKRYQSRVRPPPEAPLIPHGTMSTKYDTETLFVYKPTFERIRHEAKNDLQ</sequence>
<evidence type="ECO:0000313" key="1">
    <source>
        <dbReference type="EMBL" id="AFY02553.1"/>
    </source>
</evidence>
<dbReference type="STRING" id="1069642.Bdt_2873"/>
<dbReference type="OrthoDB" id="268656at2"/>
<proteinExistence type="predicted"/>
<name>K7YY04_BDEBC</name>
<dbReference type="EMBL" id="CP002930">
    <property type="protein sequence ID" value="AFY02553.1"/>
    <property type="molecule type" value="Genomic_DNA"/>
</dbReference>
<dbReference type="Proteomes" id="UP000010074">
    <property type="component" value="Chromosome"/>
</dbReference>
<dbReference type="KEGG" id="bbat:Bdt_2873"/>
<dbReference type="AlphaFoldDB" id="K7YY04"/>